<keyword evidence="11" id="KW-0234">DNA repair</keyword>
<dbReference type="GO" id="GO:0046872">
    <property type="term" value="F:metal ion binding"/>
    <property type="evidence" value="ECO:0007669"/>
    <property type="project" value="UniProtKB-KW"/>
</dbReference>
<gene>
    <name evidence="14" type="ORF">KTT_07360</name>
</gene>
<dbReference type="RefSeq" id="WP_126578445.1">
    <property type="nucleotide sequence ID" value="NZ_BIFR01000001.1"/>
</dbReference>
<keyword evidence="9" id="KW-0408">Iron</keyword>
<reference evidence="15" key="1">
    <citation type="submission" date="2018-12" db="EMBL/GenBank/DDBJ databases">
        <title>Tengunoibacter tsumagoiensis gen. nov., sp. nov., Dictyobacter kobayashii sp. nov., D. alpinus sp. nov., and D. joshuensis sp. nov. and description of Dictyobacteraceae fam. nov. within the order Ktedonobacterales isolated from Tengu-no-mugimeshi.</title>
        <authorList>
            <person name="Wang C.M."/>
            <person name="Zheng Y."/>
            <person name="Sakai Y."/>
            <person name="Toyoda A."/>
            <person name="Minakuchi Y."/>
            <person name="Abe K."/>
            <person name="Yokota A."/>
            <person name="Yabe S."/>
        </authorList>
    </citation>
    <scope>NUCLEOTIDE SEQUENCE [LARGE SCALE GENOMIC DNA]</scope>
    <source>
        <strain evidence="15">Uno3</strain>
    </source>
</reference>
<dbReference type="InterPro" id="IPR036895">
    <property type="entry name" value="Uracil-DNA_glycosylase-like_sf"/>
</dbReference>
<dbReference type="CDD" id="cd10030">
    <property type="entry name" value="UDG-F4_TTUDGA_SPO1dp_like"/>
    <property type="match status" value="1"/>
</dbReference>
<evidence type="ECO:0000256" key="4">
    <source>
        <dbReference type="ARBA" id="ARBA00019403"/>
    </source>
</evidence>
<dbReference type="NCBIfam" id="TIGR00758">
    <property type="entry name" value="UDG_fam4"/>
    <property type="match status" value="1"/>
</dbReference>
<evidence type="ECO:0000256" key="2">
    <source>
        <dbReference type="ARBA" id="ARBA00006521"/>
    </source>
</evidence>
<accession>A0A401ZVK0</accession>
<dbReference type="PANTHER" id="PTHR33693:SF1">
    <property type="entry name" value="TYPE-4 URACIL-DNA GLYCOSYLASE"/>
    <property type="match status" value="1"/>
</dbReference>
<keyword evidence="15" id="KW-1185">Reference proteome</keyword>
<evidence type="ECO:0000313" key="15">
    <source>
        <dbReference type="Proteomes" id="UP000287352"/>
    </source>
</evidence>
<keyword evidence="5" id="KW-0004">4Fe-4S</keyword>
<dbReference type="Proteomes" id="UP000287352">
    <property type="component" value="Unassembled WGS sequence"/>
</dbReference>
<dbReference type="InterPro" id="IPR005273">
    <property type="entry name" value="Ura-DNA_glyco_family4"/>
</dbReference>
<feature type="region of interest" description="Disordered" evidence="12">
    <location>
        <begin position="189"/>
        <end position="213"/>
    </location>
</feature>
<dbReference type="GO" id="GO:0051539">
    <property type="term" value="F:4 iron, 4 sulfur cluster binding"/>
    <property type="evidence" value="ECO:0007669"/>
    <property type="project" value="UniProtKB-KW"/>
</dbReference>
<keyword evidence="6" id="KW-0479">Metal-binding</keyword>
<evidence type="ECO:0000256" key="10">
    <source>
        <dbReference type="ARBA" id="ARBA00023014"/>
    </source>
</evidence>
<dbReference type="Pfam" id="PF03167">
    <property type="entry name" value="UDG"/>
    <property type="match status" value="1"/>
</dbReference>
<keyword evidence="7" id="KW-0227">DNA damage</keyword>
<dbReference type="AlphaFoldDB" id="A0A401ZVK0"/>
<dbReference type="GO" id="GO:0006281">
    <property type="term" value="P:DNA repair"/>
    <property type="evidence" value="ECO:0007669"/>
    <property type="project" value="UniProtKB-KW"/>
</dbReference>
<dbReference type="Gene3D" id="3.40.470.10">
    <property type="entry name" value="Uracil-DNA glycosylase-like domain"/>
    <property type="match status" value="1"/>
</dbReference>
<protein>
    <recommendedName>
        <fullName evidence="4">Type-4 uracil-DNA glycosylase</fullName>
        <ecNumber evidence="3">3.2.2.27</ecNumber>
    </recommendedName>
</protein>
<evidence type="ECO:0000256" key="12">
    <source>
        <dbReference type="SAM" id="MobiDB-lite"/>
    </source>
</evidence>
<comment type="caution">
    <text evidence="14">The sequence shown here is derived from an EMBL/GenBank/DDBJ whole genome shotgun (WGS) entry which is preliminary data.</text>
</comment>
<dbReference type="InterPro" id="IPR051536">
    <property type="entry name" value="UDG_Type-4/5"/>
</dbReference>
<evidence type="ECO:0000259" key="13">
    <source>
        <dbReference type="SMART" id="SM00986"/>
    </source>
</evidence>
<dbReference type="EMBL" id="BIFR01000001">
    <property type="protein sequence ID" value="GCE10877.1"/>
    <property type="molecule type" value="Genomic_DNA"/>
</dbReference>
<evidence type="ECO:0000256" key="8">
    <source>
        <dbReference type="ARBA" id="ARBA00022801"/>
    </source>
</evidence>
<evidence type="ECO:0000256" key="6">
    <source>
        <dbReference type="ARBA" id="ARBA00022723"/>
    </source>
</evidence>
<dbReference type="PANTHER" id="PTHR33693">
    <property type="entry name" value="TYPE-5 URACIL-DNA GLYCOSYLASE"/>
    <property type="match status" value="1"/>
</dbReference>
<keyword evidence="10" id="KW-0411">Iron-sulfur</keyword>
<evidence type="ECO:0000256" key="1">
    <source>
        <dbReference type="ARBA" id="ARBA00001400"/>
    </source>
</evidence>
<dbReference type="SMART" id="SM00986">
    <property type="entry name" value="UDG"/>
    <property type="match status" value="1"/>
</dbReference>
<dbReference type="SMART" id="SM00987">
    <property type="entry name" value="UreE_C"/>
    <property type="match status" value="1"/>
</dbReference>
<dbReference type="EC" id="3.2.2.27" evidence="3"/>
<name>A0A401ZVK0_9CHLR</name>
<dbReference type="SUPFAM" id="SSF52141">
    <property type="entry name" value="Uracil-DNA glycosylase-like"/>
    <property type="match status" value="1"/>
</dbReference>
<evidence type="ECO:0000256" key="9">
    <source>
        <dbReference type="ARBA" id="ARBA00023004"/>
    </source>
</evidence>
<sequence>MSSEEILQEVAVEVSTCAKCKLCNGRTRAVPGEGNPQARILFIGEGPGFHEDKQGRPFVGPAGQFLDELLASINLQRKDVFITNVVKCRPPNNRDPEPEEIQACSEYLDRQIAAMQPRVIVTLGRFSMAKFFGNEKISSIHGRARKKGSLICIAMYHPAAGLHQASLKDVIRNDFKKIPLIIAEAERMEAEAPKKAPSPSKKLEEPPQQLSLF</sequence>
<keyword evidence="8" id="KW-0378">Hydrolase</keyword>
<proteinExistence type="inferred from homology"/>
<feature type="domain" description="Uracil-DNA glycosylase-like" evidence="13">
    <location>
        <begin position="31"/>
        <end position="176"/>
    </location>
</feature>
<evidence type="ECO:0000256" key="11">
    <source>
        <dbReference type="ARBA" id="ARBA00023204"/>
    </source>
</evidence>
<evidence type="ECO:0000256" key="7">
    <source>
        <dbReference type="ARBA" id="ARBA00022763"/>
    </source>
</evidence>
<comment type="similarity">
    <text evidence="2">Belongs to the uracil-DNA glycosylase (UDG) superfamily. Type 4 (UDGa) family.</text>
</comment>
<evidence type="ECO:0000256" key="5">
    <source>
        <dbReference type="ARBA" id="ARBA00022485"/>
    </source>
</evidence>
<dbReference type="InterPro" id="IPR005122">
    <property type="entry name" value="Uracil-DNA_glycosylase-like"/>
</dbReference>
<evidence type="ECO:0000256" key="3">
    <source>
        <dbReference type="ARBA" id="ARBA00012030"/>
    </source>
</evidence>
<comment type="catalytic activity">
    <reaction evidence="1">
        <text>Hydrolyzes single-stranded DNA or mismatched double-stranded DNA and polynucleotides, releasing free uracil.</text>
        <dbReference type="EC" id="3.2.2.27"/>
    </reaction>
</comment>
<dbReference type="GO" id="GO:0004844">
    <property type="term" value="F:uracil DNA N-glycosylase activity"/>
    <property type="evidence" value="ECO:0007669"/>
    <property type="project" value="UniProtKB-EC"/>
</dbReference>
<evidence type="ECO:0000313" key="14">
    <source>
        <dbReference type="EMBL" id="GCE10877.1"/>
    </source>
</evidence>
<dbReference type="OrthoDB" id="5290748at2"/>
<organism evidence="14 15">
    <name type="scientific">Tengunoibacter tsumagoiensis</name>
    <dbReference type="NCBI Taxonomy" id="2014871"/>
    <lineage>
        <taxon>Bacteria</taxon>
        <taxon>Bacillati</taxon>
        <taxon>Chloroflexota</taxon>
        <taxon>Ktedonobacteria</taxon>
        <taxon>Ktedonobacterales</taxon>
        <taxon>Dictyobacteraceae</taxon>
        <taxon>Tengunoibacter</taxon>
    </lineage>
</organism>